<evidence type="ECO:0000259" key="9">
    <source>
        <dbReference type="Pfam" id="PF08648"/>
    </source>
</evidence>
<comment type="similarity">
    <text evidence="3">Belongs to the SNUT3 family.</text>
</comment>
<evidence type="ECO:0000256" key="7">
    <source>
        <dbReference type="ARBA" id="ARBA00023242"/>
    </source>
</evidence>
<evidence type="ECO:0000256" key="6">
    <source>
        <dbReference type="ARBA" id="ARBA00023187"/>
    </source>
</evidence>
<dbReference type="EMBL" id="GL377582">
    <property type="protein sequence ID" value="EFJ27509.1"/>
    <property type="molecule type" value="Genomic_DNA"/>
</dbReference>
<reference evidence="10 11" key="1">
    <citation type="journal article" date="2011" name="Science">
        <title>The Selaginella genome identifies genetic changes associated with the evolution of vascular plants.</title>
        <authorList>
            <person name="Banks J.A."/>
            <person name="Nishiyama T."/>
            <person name="Hasebe M."/>
            <person name="Bowman J.L."/>
            <person name="Gribskov M."/>
            <person name="dePamphilis C."/>
            <person name="Albert V.A."/>
            <person name="Aono N."/>
            <person name="Aoyama T."/>
            <person name="Ambrose B.A."/>
            <person name="Ashton N.W."/>
            <person name="Axtell M.J."/>
            <person name="Barker E."/>
            <person name="Barker M.S."/>
            <person name="Bennetzen J.L."/>
            <person name="Bonawitz N.D."/>
            <person name="Chapple C."/>
            <person name="Cheng C."/>
            <person name="Correa L.G."/>
            <person name="Dacre M."/>
            <person name="DeBarry J."/>
            <person name="Dreyer I."/>
            <person name="Elias M."/>
            <person name="Engstrom E.M."/>
            <person name="Estelle M."/>
            <person name="Feng L."/>
            <person name="Finet C."/>
            <person name="Floyd S.K."/>
            <person name="Frommer W.B."/>
            <person name="Fujita T."/>
            <person name="Gramzow L."/>
            <person name="Gutensohn M."/>
            <person name="Harholt J."/>
            <person name="Hattori M."/>
            <person name="Heyl A."/>
            <person name="Hirai T."/>
            <person name="Hiwatashi Y."/>
            <person name="Ishikawa M."/>
            <person name="Iwata M."/>
            <person name="Karol K.G."/>
            <person name="Koehler B."/>
            <person name="Kolukisaoglu U."/>
            <person name="Kubo M."/>
            <person name="Kurata T."/>
            <person name="Lalonde S."/>
            <person name="Li K."/>
            <person name="Li Y."/>
            <person name="Litt A."/>
            <person name="Lyons E."/>
            <person name="Manning G."/>
            <person name="Maruyama T."/>
            <person name="Michael T.P."/>
            <person name="Mikami K."/>
            <person name="Miyazaki S."/>
            <person name="Morinaga S."/>
            <person name="Murata T."/>
            <person name="Mueller-Roeber B."/>
            <person name="Nelson D.R."/>
            <person name="Obara M."/>
            <person name="Oguri Y."/>
            <person name="Olmstead R.G."/>
            <person name="Onodera N."/>
            <person name="Petersen B.L."/>
            <person name="Pils B."/>
            <person name="Prigge M."/>
            <person name="Rensing S.A."/>
            <person name="Riano-Pachon D.M."/>
            <person name="Roberts A.W."/>
            <person name="Sato Y."/>
            <person name="Scheller H.V."/>
            <person name="Schulz B."/>
            <person name="Schulz C."/>
            <person name="Shakirov E.V."/>
            <person name="Shibagaki N."/>
            <person name="Shinohara N."/>
            <person name="Shippen D.E."/>
            <person name="Soerensen I."/>
            <person name="Sotooka R."/>
            <person name="Sugimoto N."/>
            <person name="Sugita M."/>
            <person name="Sumikawa N."/>
            <person name="Tanurdzic M."/>
            <person name="Theissen G."/>
            <person name="Ulvskov P."/>
            <person name="Wakazuki S."/>
            <person name="Weng J.K."/>
            <person name="Willats W.W."/>
            <person name="Wipf D."/>
            <person name="Wolf P.G."/>
            <person name="Yang L."/>
            <person name="Zimmer A.D."/>
            <person name="Zhu Q."/>
            <person name="Mitros T."/>
            <person name="Hellsten U."/>
            <person name="Loque D."/>
            <person name="Otillar R."/>
            <person name="Salamov A."/>
            <person name="Schmutz J."/>
            <person name="Shapiro H."/>
            <person name="Lindquist E."/>
            <person name="Lucas S."/>
            <person name="Rokhsar D."/>
            <person name="Grigoriev I.V."/>
        </authorList>
    </citation>
    <scope>NUCLEOTIDE SEQUENCE [LARGE SCALE GENOMIC DNA]</scope>
</reference>
<dbReference type="GO" id="GO:0006397">
    <property type="term" value="P:mRNA processing"/>
    <property type="evidence" value="ECO:0007669"/>
    <property type="project" value="UniProtKB-KW"/>
</dbReference>
<evidence type="ECO:0000256" key="3">
    <source>
        <dbReference type="ARBA" id="ARBA00008218"/>
    </source>
</evidence>
<dbReference type="STRING" id="88036.D8RKV0"/>
<keyword evidence="6" id="KW-0508">mRNA splicing</keyword>
<dbReference type="PANTHER" id="PTHR31077:SF1">
    <property type="entry name" value="U4_U6.U5 SMALL NUCLEAR RIBONUCLEOPROTEIN 27 KDA PROTEIN"/>
    <property type="match status" value="1"/>
</dbReference>
<keyword evidence="5" id="KW-0507">mRNA processing</keyword>
<feature type="region of interest" description="Disordered" evidence="8">
    <location>
        <begin position="1"/>
        <end position="131"/>
    </location>
</feature>
<dbReference type="Proteomes" id="UP000001514">
    <property type="component" value="Unassembled WGS sequence"/>
</dbReference>
<dbReference type="eggNOG" id="KOG3263">
    <property type="taxonomic scope" value="Eukaryota"/>
</dbReference>
<dbReference type="OMA" id="QPNERRD"/>
<evidence type="ECO:0000313" key="11">
    <source>
        <dbReference type="Proteomes" id="UP000001514"/>
    </source>
</evidence>
<accession>D8RKV0</accession>
<dbReference type="OrthoDB" id="21368at2759"/>
<evidence type="ECO:0000256" key="2">
    <source>
        <dbReference type="ARBA" id="ARBA00004123"/>
    </source>
</evidence>
<feature type="domain" description="U4/U6.U5 small nuclear ribonucleoprotein 27kDa protein" evidence="9">
    <location>
        <begin position="133"/>
        <end position="187"/>
    </location>
</feature>
<dbReference type="InParanoid" id="D8RKV0"/>
<comment type="subunit">
    <text evidence="4">Part of a tri-snRNP complex.</text>
</comment>
<dbReference type="GO" id="GO:0005634">
    <property type="term" value="C:nucleus"/>
    <property type="evidence" value="ECO:0007669"/>
    <property type="project" value="UniProtKB-SubCell"/>
</dbReference>
<evidence type="ECO:0000256" key="8">
    <source>
        <dbReference type="SAM" id="MobiDB-lite"/>
    </source>
</evidence>
<evidence type="ECO:0000313" key="10">
    <source>
        <dbReference type="EMBL" id="EFJ27509.1"/>
    </source>
</evidence>
<dbReference type="InterPro" id="IPR013957">
    <property type="entry name" value="SNRNP27"/>
</dbReference>
<dbReference type="Pfam" id="PF08648">
    <property type="entry name" value="SNRNP27"/>
    <property type="match status" value="1"/>
</dbReference>
<feature type="region of interest" description="Disordered" evidence="8">
    <location>
        <begin position="161"/>
        <end position="191"/>
    </location>
</feature>
<protein>
    <recommendedName>
        <fullName evidence="9">U4/U6.U5 small nuclear ribonucleoprotein 27kDa protein domain-containing protein</fullName>
    </recommendedName>
</protein>
<dbReference type="Gramene" id="EFJ27509">
    <property type="protein sequence ID" value="EFJ27509"/>
    <property type="gene ID" value="SELMODRAFT_441586"/>
</dbReference>
<comment type="function">
    <text evidence="1">May play a role in mRNA splicing.</text>
</comment>
<feature type="compositionally biased region" description="Basic and acidic residues" evidence="8">
    <location>
        <begin position="1"/>
        <end position="26"/>
    </location>
</feature>
<keyword evidence="11" id="KW-1185">Reference proteome</keyword>
<dbReference type="PANTHER" id="PTHR31077">
    <property type="entry name" value="U4/U6.U5 SMALL NUCLEAR RIBONUCLEOPROTEIN 27 KDA PROTEIN"/>
    <property type="match status" value="1"/>
</dbReference>
<name>D8RKV0_SELML</name>
<sequence length="191" mass="22967">MGEREERKRHPRDGEYHHSKEKDNKSGGHSYRNARERERDRDRGRERERDRDRERDKDYRERDRDNRDWDRDRRDREPVDRNHRDYRKRARSKSVTPEKHDGKRKKEAQVKPSATEKPQEQPPQPVALEPLADEEDMMKSFGIPLNFDSTKGKCVPDANQSAVKLASKRQPRQYMNRRGGFNRPLPAELNR</sequence>
<keyword evidence="7" id="KW-0539">Nucleus</keyword>
<evidence type="ECO:0000256" key="1">
    <source>
        <dbReference type="ARBA" id="ARBA00003632"/>
    </source>
</evidence>
<dbReference type="KEGG" id="smo:SELMODRAFT_441586"/>
<proteinExistence type="inferred from homology"/>
<gene>
    <name evidence="10" type="ORF">SELMODRAFT_441586</name>
</gene>
<comment type="subcellular location">
    <subcellularLocation>
        <location evidence="2">Nucleus</location>
    </subcellularLocation>
</comment>
<dbReference type="HOGENOM" id="CLU_075596_0_1_1"/>
<evidence type="ECO:0000256" key="4">
    <source>
        <dbReference type="ARBA" id="ARBA00011825"/>
    </source>
</evidence>
<feature type="compositionally biased region" description="Basic and acidic residues" evidence="8">
    <location>
        <begin position="33"/>
        <end position="83"/>
    </location>
</feature>
<evidence type="ECO:0000256" key="5">
    <source>
        <dbReference type="ARBA" id="ARBA00022664"/>
    </source>
</evidence>
<dbReference type="GO" id="GO:0008380">
    <property type="term" value="P:RNA splicing"/>
    <property type="evidence" value="ECO:0007669"/>
    <property type="project" value="UniProtKB-KW"/>
</dbReference>
<organism evidence="11">
    <name type="scientific">Selaginella moellendorffii</name>
    <name type="common">Spikemoss</name>
    <dbReference type="NCBI Taxonomy" id="88036"/>
    <lineage>
        <taxon>Eukaryota</taxon>
        <taxon>Viridiplantae</taxon>
        <taxon>Streptophyta</taxon>
        <taxon>Embryophyta</taxon>
        <taxon>Tracheophyta</taxon>
        <taxon>Lycopodiopsida</taxon>
        <taxon>Selaginellales</taxon>
        <taxon>Selaginellaceae</taxon>
        <taxon>Selaginella</taxon>
    </lineage>
</organism>
<dbReference type="AlphaFoldDB" id="D8RKV0"/>